<evidence type="ECO:0000313" key="1">
    <source>
        <dbReference type="Proteomes" id="UP000095286"/>
    </source>
</evidence>
<accession>A0AC35UAQ3</accession>
<protein>
    <submittedName>
        <fullName evidence="2">WD_REPEATS_REGION domain-containing protein</fullName>
    </submittedName>
</protein>
<evidence type="ECO:0000313" key="2">
    <source>
        <dbReference type="WBParaSite" id="RSKR_0000961100.1"/>
    </source>
</evidence>
<reference evidence="2" key="1">
    <citation type="submission" date="2016-11" db="UniProtKB">
        <authorList>
            <consortium name="WormBaseParasite"/>
        </authorList>
    </citation>
    <scope>IDENTIFICATION</scope>
    <source>
        <strain evidence="2">KR3021</strain>
    </source>
</reference>
<sequence length="315" mass="36080">MSKVQRQKLVTLAEQPDYGKFMASQEAVIFSSYELVNQEKRMGSLFFLDKQLNLKKQLKMPSGVFRFEFDNKSKDHIYASLTNGQLARIDATDATYILSPQISDNLLLDLSESKEKDIMVTTDSTGNIFIIDIRDNYNVIQSKTCHFLHKNTPSEVWTTGFVDGNTFLTGGDDTIMKYWDLRTGLQSPISVHKNQDMGITFLKASSYDCNEILYGDYNNTFRIYDKRNFATPKHEIELKGGVWHVDENSKGNYLCTCMYGGYAYLEKDPELTLVHEEVPVGENHLFYGAAFIADDTFASCSFYRKELYLDQITNN</sequence>
<proteinExistence type="predicted"/>
<organism evidence="1 2">
    <name type="scientific">Rhabditophanes sp. KR3021</name>
    <dbReference type="NCBI Taxonomy" id="114890"/>
    <lineage>
        <taxon>Eukaryota</taxon>
        <taxon>Metazoa</taxon>
        <taxon>Ecdysozoa</taxon>
        <taxon>Nematoda</taxon>
        <taxon>Chromadorea</taxon>
        <taxon>Rhabditida</taxon>
        <taxon>Tylenchina</taxon>
        <taxon>Panagrolaimomorpha</taxon>
        <taxon>Strongyloidoidea</taxon>
        <taxon>Alloionematidae</taxon>
        <taxon>Rhabditophanes</taxon>
    </lineage>
</organism>
<name>A0AC35UAQ3_9BILA</name>
<dbReference type="WBParaSite" id="RSKR_0000961100.1">
    <property type="protein sequence ID" value="RSKR_0000961100.1"/>
    <property type="gene ID" value="RSKR_0000961100"/>
</dbReference>
<dbReference type="Proteomes" id="UP000095286">
    <property type="component" value="Unplaced"/>
</dbReference>